<accession>B4I1B4</accession>
<evidence type="ECO:0000313" key="2">
    <source>
        <dbReference type="Proteomes" id="UP000001292"/>
    </source>
</evidence>
<sequence length="81" mass="9100">MGLITKPSEFLMSEYRKKSKKHEPQGRAKTEAMCPISKRGLSANFEMEAGSWDLEAGSWEPESWLKVLPGRCSGGTKLMCY</sequence>
<protein>
    <submittedName>
        <fullName evidence="1">GM18516</fullName>
    </submittedName>
</protein>
<dbReference type="AlphaFoldDB" id="B4I1B4"/>
<gene>
    <name evidence="1" type="primary">Dsec\GM18516</name>
    <name evidence="1" type="ORF">Dsec_GM18516</name>
</gene>
<name>B4I1B4_DROSE</name>
<reference evidence="1 2" key="1">
    <citation type="journal article" date="2007" name="Nature">
        <title>Evolution of genes and genomes on the Drosophila phylogeny.</title>
        <authorList>
            <consortium name="Drosophila 12 Genomes Consortium"/>
            <person name="Clark A.G."/>
            <person name="Eisen M.B."/>
            <person name="Smith D.R."/>
            <person name="Bergman C.M."/>
            <person name="Oliver B."/>
            <person name="Markow T.A."/>
            <person name="Kaufman T.C."/>
            <person name="Kellis M."/>
            <person name="Gelbart W."/>
            <person name="Iyer V.N."/>
            <person name="Pollard D.A."/>
            <person name="Sackton T.B."/>
            <person name="Larracuente A.M."/>
            <person name="Singh N.D."/>
            <person name="Abad J.P."/>
            <person name="Abt D.N."/>
            <person name="Adryan B."/>
            <person name="Aguade M."/>
            <person name="Akashi H."/>
            <person name="Anderson W.W."/>
            <person name="Aquadro C.F."/>
            <person name="Ardell D.H."/>
            <person name="Arguello R."/>
            <person name="Artieri C.G."/>
            <person name="Barbash D.A."/>
            <person name="Barker D."/>
            <person name="Barsanti P."/>
            <person name="Batterham P."/>
            <person name="Batzoglou S."/>
            <person name="Begun D."/>
            <person name="Bhutkar A."/>
            <person name="Blanco E."/>
            <person name="Bosak S.A."/>
            <person name="Bradley R.K."/>
            <person name="Brand A.D."/>
            <person name="Brent M.R."/>
            <person name="Brooks A.N."/>
            <person name="Brown R.H."/>
            <person name="Butlin R.K."/>
            <person name="Caggese C."/>
            <person name="Calvi B.R."/>
            <person name="Bernardo de Carvalho A."/>
            <person name="Caspi A."/>
            <person name="Castrezana S."/>
            <person name="Celniker S.E."/>
            <person name="Chang J.L."/>
            <person name="Chapple C."/>
            <person name="Chatterji S."/>
            <person name="Chinwalla A."/>
            <person name="Civetta A."/>
            <person name="Clifton S.W."/>
            <person name="Comeron J.M."/>
            <person name="Costello J.C."/>
            <person name="Coyne J.A."/>
            <person name="Daub J."/>
            <person name="David R.G."/>
            <person name="Delcher A.L."/>
            <person name="Delehaunty K."/>
            <person name="Do C.B."/>
            <person name="Ebling H."/>
            <person name="Edwards K."/>
            <person name="Eickbush T."/>
            <person name="Evans J.D."/>
            <person name="Filipski A."/>
            <person name="Findeiss S."/>
            <person name="Freyhult E."/>
            <person name="Fulton L."/>
            <person name="Fulton R."/>
            <person name="Garcia A.C."/>
            <person name="Gardiner A."/>
            <person name="Garfield D.A."/>
            <person name="Garvin B.E."/>
            <person name="Gibson G."/>
            <person name="Gilbert D."/>
            <person name="Gnerre S."/>
            <person name="Godfrey J."/>
            <person name="Good R."/>
            <person name="Gotea V."/>
            <person name="Gravely B."/>
            <person name="Greenberg A.J."/>
            <person name="Griffiths-Jones S."/>
            <person name="Gross S."/>
            <person name="Guigo R."/>
            <person name="Gustafson E.A."/>
            <person name="Haerty W."/>
            <person name="Hahn M.W."/>
            <person name="Halligan D.L."/>
            <person name="Halpern A.L."/>
            <person name="Halter G.M."/>
            <person name="Han M.V."/>
            <person name="Heger A."/>
            <person name="Hillier L."/>
            <person name="Hinrichs A.S."/>
            <person name="Holmes I."/>
            <person name="Hoskins R.A."/>
            <person name="Hubisz M.J."/>
            <person name="Hultmark D."/>
            <person name="Huntley M.A."/>
            <person name="Jaffe D.B."/>
            <person name="Jagadeeshan S."/>
            <person name="Jeck W.R."/>
            <person name="Johnson J."/>
            <person name="Jones C.D."/>
            <person name="Jordan W.C."/>
            <person name="Karpen G.H."/>
            <person name="Kataoka E."/>
            <person name="Keightley P.D."/>
            <person name="Kheradpour P."/>
            <person name="Kirkness E.F."/>
            <person name="Koerich L.B."/>
            <person name="Kristiansen K."/>
            <person name="Kudrna D."/>
            <person name="Kulathinal R.J."/>
            <person name="Kumar S."/>
            <person name="Kwok R."/>
            <person name="Lander E."/>
            <person name="Langley C.H."/>
            <person name="Lapoint R."/>
            <person name="Lazzaro B.P."/>
            <person name="Lee S.J."/>
            <person name="Levesque L."/>
            <person name="Li R."/>
            <person name="Lin C.F."/>
            <person name="Lin M.F."/>
            <person name="Lindblad-Toh K."/>
            <person name="Llopart A."/>
            <person name="Long M."/>
            <person name="Low L."/>
            <person name="Lozovsky E."/>
            <person name="Lu J."/>
            <person name="Luo M."/>
            <person name="Machado C.A."/>
            <person name="Makalowski W."/>
            <person name="Marzo M."/>
            <person name="Matsuda M."/>
            <person name="Matzkin L."/>
            <person name="McAllister B."/>
            <person name="McBride C.S."/>
            <person name="McKernan B."/>
            <person name="McKernan K."/>
            <person name="Mendez-Lago M."/>
            <person name="Minx P."/>
            <person name="Mollenhauer M.U."/>
            <person name="Montooth K."/>
            <person name="Mount S.M."/>
            <person name="Mu X."/>
            <person name="Myers E."/>
            <person name="Negre B."/>
            <person name="Newfeld S."/>
            <person name="Nielsen R."/>
            <person name="Noor M.A."/>
            <person name="O'Grady P."/>
            <person name="Pachter L."/>
            <person name="Papaceit M."/>
            <person name="Parisi M.J."/>
            <person name="Parisi M."/>
            <person name="Parts L."/>
            <person name="Pedersen J.S."/>
            <person name="Pesole G."/>
            <person name="Phillippy A.M."/>
            <person name="Ponting C.P."/>
            <person name="Pop M."/>
            <person name="Porcelli D."/>
            <person name="Powell J.R."/>
            <person name="Prohaska S."/>
            <person name="Pruitt K."/>
            <person name="Puig M."/>
            <person name="Quesneville H."/>
            <person name="Ram K.R."/>
            <person name="Rand D."/>
            <person name="Rasmussen M.D."/>
            <person name="Reed L.K."/>
            <person name="Reenan R."/>
            <person name="Reily A."/>
            <person name="Remington K.A."/>
            <person name="Rieger T.T."/>
            <person name="Ritchie M.G."/>
            <person name="Robin C."/>
            <person name="Rogers Y.H."/>
            <person name="Rohde C."/>
            <person name="Rozas J."/>
            <person name="Rubenfield M.J."/>
            <person name="Ruiz A."/>
            <person name="Russo S."/>
            <person name="Salzberg S.L."/>
            <person name="Sanchez-Gracia A."/>
            <person name="Saranga D.J."/>
            <person name="Sato H."/>
            <person name="Schaeffer S.W."/>
            <person name="Schatz M.C."/>
            <person name="Schlenke T."/>
            <person name="Schwartz R."/>
            <person name="Segarra C."/>
            <person name="Singh R.S."/>
            <person name="Sirot L."/>
            <person name="Sirota M."/>
            <person name="Sisneros N.B."/>
            <person name="Smith C.D."/>
            <person name="Smith T.F."/>
            <person name="Spieth J."/>
            <person name="Stage D.E."/>
            <person name="Stark A."/>
            <person name="Stephan W."/>
            <person name="Strausberg R.L."/>
            <person name="Strempel S."/>
            <person name="Sturgill D."/>
            <person name="Sutton G."/>
            <person name="Sutton G.G."/>
            <person name="Tao W."/>
            <person name="Teichmann S."/>
            <person name="Tobari Y.N."/>
            <person name="Tomimura Y."/>
            <person name="Tsolas J.M."/>
            <person name="Valente V.L."/>
            <person name="Venter E."/>
            <person name="Venter J.C."/>
            <person name="Vicario S."/>
            <person name="Vieira F.G."/>
            <person name="Vilella A.J."/>
            <person name="Villasante A."/>
            <person name="Walenz B."/>
            <person name="Wang J."/>
            <person name="Wasserman M."/>
            <person name="Watts T."/>
            <person name="Wilson D."/>
            <person name="Wilson R.K."/>
            <person name="Wing R.A."/>
            <person name="Wolfner M.F."/>
            <person name="Wong A."/>
            <person name="Wong G.K."/>
            <person name="Wu C.I."/>
            <person name="Wu G."/>
            <person name="Yamamoto D."/>
            <person name="Yang H.P."/>
            <person name="Yang S.P."/>
            <person name="Yorke J.A."/>
            <person name="Yoshida K."/>
            <person name="Zdobnov E."/>
            <person name="Zhang P."/>
            <person name="Zhang Y."/>
            <person name="Zimin A.V."/>
            <person name="Baldwin J."/>
            <person name="Abdouelleil A."/>
            <person name="Abdulkadir J."/>
            <person name="Abebe A."/>
            <person name="Abera B."/>
            <person name="Abreu J."/>
            <person name="Acer S.C."/>
            <person name="Aftuck L."/>
            <person name="Alexander A."/>
            <person name="An P."/>
            <person name="Anderson E."/>
            <person name="Anderson S."/>
            <person name="Arachi H."/>
            <person name="Azer M."/>
            <person name="Bachantsang P."/>
            <person name="Barry A."/>
            <person name="Bayul T."/>
            <person name="Berlin A."/>
            <person name="Bessette D."/>
            <person name="Bloom T."/>
            <person name="Blye J."/>
            <person name="Boguslavskiy L."/>
            <person name="Bonnet C."/>
            <person name="Boukhgalter B."/>
            <person name="Bourzgui I."/>
            <person name="Brown A."/>
            <person name="Cahill P."/>
            <person name="Channer S."/>
            <person name="Cheshatsang Y."/>
            <person name="Chuda L."/>
            <person name="Citroen M."/>
            <person name="Collymore A."/>
            <person name="Cooke P."/>
            <person name="Costello M."/>
            <person name="D'Aco K."/>
            <person name="Daza R."/>
            <person name="De Haan G."/>
            <person name="DeGray S."/>
            <person name="DeMaso C."/>
            <person name="Dhargay N."/>
            <person name="Dooley K."/>
            <person name="Dooley E."/>
            <person name="Doricent M."/>
            <person name="Dorje P."/>
            <person name="Dorjee K."/>
            <person name="Dupes A."/>
            <person name="Elong R."/>
            <person name="Falk J."/>
            <person name="Farina A."/>
            <person name="Faro S."/>
            <person name="Ferguson D."/>
            <person name="Fisher S."/>
            <person name="Foley C.D."/>
            <person name="Franke A."/>
            <person name="Friedrich D."/>
            <person name="Gadbois L."/>
            <person name="Gearin G."/>
            <person name="Gearin C.R."/>
            <person name="Giannoukos G."/>
            <person name="Goode T."/>
            <person name="Graham J."/>
            <person name="Grandbois E."/>
            <person name="Grewal S."/>
            <person name="Gyaltsen K."/>
            <person name="Hafez N."/>
            <person name="Hagos B."/>
            <person name="Hall J."/>
            <person name="Henson C."/>
            <person name="Hollinger A."/>
            <person name="Honan T."/>
            <person name="Huard M.D."/>
            <person name="Hughes L."/>
            <person name="Hurhula B."/>
            <person name="Husby M.E."/>
            <person name="Kamat A."/>
            <person name="Kanga B."/>
            <person name="Kashin S."/>
            <person name="Khazanovich D."/>
            <person name="Kisner P."/>
            <person name="Lance K."/>
            <person name="Lara M."/>
            <person name="Lee W."/>
            <person name="Lennon N."/>
            <person name="Letendre F."/>
            <person name="LeVine R."/>
            <person name="Lipovsky A."/>
            <person name="Liu X."/>
            <person name="Liu J."/>
            <person name="Liu S."/>
            <person name="Lokyitsang T."/>
            <person name="Lokyitsang Y."/>
            <person name="Lubonja R."/>
            <person name="Lui A."/>
            <person name="MacDonald P."/>
            <person name="Magnisalis V."/>
            <person name="Maru K."/>
            <person name="Matthews C."/>
            <person name="McCusker W."/>
            <person name="McDonough S."/>
            <person name="Mehta T."/>
            <person name="Meldrim J."/>
            <person name="Meneus L."/>
            <person name="Mihai O."/>
            <person name="Mihalev A."/>
            <person name="Mihova T."/>
            <person name="Mittelman R."/>
            <person name="Mlenga V."/>
            <person name="Montmayeur A."/>
            <person name="Mulrain L."/>
            <person name="Navidi A."/>
            <person name="Naylor J."/>
            <person name="Negash T."/>
            <person name="Nguyen T."/>
            <person name="Nguyen N."/>
            <person name="Nicol R."/>
            <person name="Norbu C."/>
            <person name="Norbu N."/>
            <person name="Novod N."/>
            <person name="O'Neill B."/>
            <person name="Osman S."/>
            <person name="Markiewicz E."/>
            <person name="Oyono O.L."/>
            <person name="Patti C."/>
            <person name="Phunkhang P."/>
            <person name="Pierre F."/>
            <person name="Priest M."/>
            <person name="Raghuraman S."/>
            <person name="Rege F."/>
            <person name="Reyes R."/>
            <person name="Rise C."/>
            <person name="Rogov P."/>
            <person name="Ross K."/>
            <person name="Ryan E."/>
            <person name="Settipalli S."/>
            <person name="Shea T."/>
            <person name="Sherpa N."/>
            <person name="Shi L."/>
            <person name="Shih D."/>
            <person name="Sparrow T."/>
            <person name="Spaulding J."/>
            <person name="Stalker J."/>
            <person name="Stange-Thomann N."/>
            <person name="Stavropoulos S."/>
            <person name="Stone C."/>
            <person name="Strader C."/>
            <person name="Tesfaye S."/>
            <person name="Thomson T."/>
            <person name="Thoulutsang Y."/>
            <person name="Thoulutsang D."/>
            <person name="Topham K."/>
            <person name="Topping I."/>
            <person name="Tsamla T."/>
            <person name="Vassiliev H."/>
            <person name="Vo A."/>
            <person name="Wangchuk T."/>
            <person name="Wangdi T."/>
            <person name="Weiand M."/>
            <person name="Wilkinson J."/>
            <person name="Wilson A."/>
            <person name="Yadav S."/>
            <person name="Young G."/>
            <person name="Yu Q."/>
            <person name="Zembek L."/>
            <person name="Zhong D."/>
            <person name="Zimmer A."/>
            <person name="Zwirko Z."/>
            <person name="Jaffe D.B."/>
            <person name="Alvarez P."/>
            <person name="Brockman W."/>
            <person name="Butler J."/>
            <person name="Chin C."/>
            <person name="Gnerre S."/>
            <person name="Grabherr M."/>
            <person name="Kleber M."/>
            <person name="Mauceli E."/>
            <person name="MacCallum I."/>
        </authorList>
    </citation>
    <scope>NUCLEOTIDE SEQUENCE [LARGE SCALE GENOMIC DNA]</scope>
    <source>
        <strain evidence="2">Rob3c / Tucson 14021-0248.25</strain>
    </source>
</reference>
<dbReference type="HOGENOM" id="CLU_2576405_0_0_1"/>
<keyword evidence="2" id="KW-1185">Reference proteome</keyword>
<evidence type="ECO:0000313" key="1">
    <source>
        <dbReference type="EMBL" id="EDW54321.1"/>
    </source>
</evidence>
<dbReference type="EMBL" id="CH480820">
    <property type="protein sequence ID" value="EDW54321.1"/>
    <property type="molecule type" value="Genomic_DNA"/>
</dbReference>
<organism evidence="2">
    <name type="scientific">Drosophila sechellia</name>
    <name type="common">Fruit fly</name>
    <dbReference type="NCBI Taxonomy" id="7238"/>
    <lineage>
        <taxon>Eukaryota</taxon>
        <taxon>Metazoa</taxon>
        <taxon>Ecdysozoa</taxon>
        <taxon>Arthropoda</taxon>
        <taxon>Hexapoda</taxon>
        <taxon>Insecta</taxon>
        <taxon>Pterygota</taxon>
        <taxon>Neoptera</taxon>
        <taxon>Endopterygota</taxon>
        <taxon>Diptera</taxon>
        <taxon>Brachycera</taxon>
        <taxon>Muscomorpha</taxon>
        <taxon>Ephydroidea</taxon>
        <taxon>Drosophilidae</taxon>
        <taxon>Drosophila</taxon>
        <taxon>Sophophora</taxon>
    </lineage>
</organism>
<proteinExistence type="predicted"/>
<dbReference type="Proteomes" id="UP000001292">
    <property type="component" value="Unassembled WGS sequence"/>
</dbReference>